<dbReference type="RefSeq" id="WP_140475187.1">
    <property type="nucleotide sequence ID" value="NZ_RCZD01000016.1"/>
</dbReference>
<evidence type="ECO:0000256" key="1">
    <source>
        <dbReference type="SAM" id="SignalP"/>
    </source>
</evidence>
<name>A0A502G4N0_9GAMM</name>
<sequence>MKLCRLLPFLCLMSPLAVHATVADQIAALEQGKTKTNWSPALPGLGLPQAHVSSARPAHMMRLTDGRGVNLNNYAIVVFMQRGCQYSAKFDPKLKQWSEEVGIKVYPYTLDGYGDSAFPVALIPRKVGANEPIAGEILTFFGNGLPIATPTTFLVNVVDLLPDNTIPAYPLYQGDTDMGTLSQRVALMIEADIDHLPSDTLGPVPTSQGVTAQ</sequence>
<gene>
    <name evidence="2" type="ORF">EAH77_22340</name>
</gene>
<dbReference type="OrthoDB" id="5559625at2"/>
<dbReference type="EMBL" id="RCZD01000016">
    <property type="protein sequence ID" value="TPG56815.1"/>
    <property type="molecule type" value="Genomic_DNA"/>
</dbReference>
<comment type="caution">
    <text evidence="2">The sequence shown here is derived from an EMBL/GenBank/DDBJ whole genome shotgun (WGS) entry which is preliminary data.</text>
</comment>
<feature type="signal peptide" evidence="1">
    <location>
        <begin position="1"/>
        <end position="20"/>
    </location>
</feature>
<dbReference type="InterPro" id="IPR036249">
    <property type="entry name" value="Thioredoxin-like_sf"/>
</dbReference>
<proteinExistence type="predicted"/>
<feature type="chain" id="PRO_5021341377" evidence="1">
    <location>
        <begin position="21"/>
        <end position="213"/>
    </location>
</feature>
<keyword evidence="1" id="KW-0732">Signal</keyword>
<dbReference type="Proteomes" id="UP000317663">
    <property type="component" value="Unassembled WGS sequence"/>
</dbReference>
<keyword evidence="3" id="KW-1185">Reference proteome</keyword>
<dbReference type="SUPFAM" id="SSF52833">
    <property type="entry name" value="Thioredoxin-like"/>
    <property type="match status" value="1"/>
</dbReference>
<accession>A0A502G4N0</accession>
<dbReference type="AlphaFoldDB" id="A0A502G4N0"/>
<dbReference type="NCBIfam" id="NF010288">
    <property type="entry name" value="PRK13728.1"/>
    <property type="match status" value="1"/>
</dbReference>
<organism evidence="2 3">
    <name type="scientific">Ewingella americana</name>
    <dbReference type="NCBI Taxonomy" id="41202"/>
    <lineage>
        <taxon>Bacteria</taxon>
        <taxon>Pseudomonadati</taxon>
        <taxon>Pseudomonadota</taxon>
        <taxon>Gammaproteobacteria</taxon>
        <taxon>Enterobacterales</taxon>
        <taxon>Yersiniaceae</taxon>
        <taxon>Ewingella</taxon>
    </lineage>
</organism>
<protein>
    <submittedName>
        <fullName evidence="2">Conjugal transfer protein TrbB</fullName>
    </submittedName>
</protein>
<evidence type="ECO:0000313" key="2">
    <source>
        <dbReference type="EMBL" id="TPG56815.1"/>
    </source>
</evidence>
<reference evidence="2 3" key="1">
    <citation type="journal article" date="2019" name="Environ. Microbiol.">
        <title>Species interactions and distinct microbial communities in high Arctic permafrost affected cryosols are associated with the CH4 and CO2 gas fluxes.</title>
        <authorList>
            <person name="Altshuler I."/>
            <person name="Hamel J."/>
            <person name="Turney S."/>
            <person name="Magnuson E."/>
            <person name="Levesque R."/>
            <person name="Greer C."/>
            <person name="Whyte L.G."/>
        </authorList>
    </citation>
    <scope>NUCLEOTIDE SEQUENCE [LARGE SCALE GENOMIC DNA]</scope>
    <source>
        <strain evidence="2 3">E4</strain>
    </source>
</reference>
<evidence type="ECO:0000313" key="3">
    <source>
        <dbReference type="Proteomes" id="UP000317663"/>
    </source>
</evidence>